<dbReference type="Proteomes" id="UP000308652">
    <property type="component" value="Unassembled WGS sequence"/>
</dbReference>
<accession>A0A5C3LEE4</accession>
<proteinExistence type="predicted"/>
<evidence type="ECO:0000313" key="2">
    <source>
        <dbReference type="Proteomes" id="UP000308652"/>
    </source>
</evidence>
<protein>
    <submittedName>
        <fullName evidence="1">Uncharacterized protein</fullName>
    </submittedName>
</protein>
<dbReference type="EMBL" id="ML213932">
    <property type="protein sequence ID" value="TFK31082.1"/>
    <property type="molecule type" value="Genomic_DNA"/>
</dbReference>
<sequence>MAQPQHDLPHYAQKLRLAINTIAAGVGNPGAIEAPYYAPWDIALNDLVCATMSCSVHPQPALRTMEDGTRIPDFAIILNLTQLPPQLTINSRMGFYYIMCIENKSIKQGEGRHHLHKYFNSDAAVTQVRNQAKYICRYTGQNTVVCIYAVGPYWRSTCLYKRCLPEIYHGPSESMAPDAIIWSDTYKLGTLDSDQAMQSLKMHAAHENQWPIGTAL</sequence>
<reference evidence="1 2" key="1">
    <citation type="journal article" date="2019" name="Nat. Ecol. Evol.">
        <title>Megaphylogeny resolves global patterns of mushroom evolution.</title>
        <authorList>
            <person name="Varga T."/>
            <person name="Krizsan K."/>
            <person name="Foldi C."/>
            <person name="Dima B."/>
            <person name="Sanchez-Garcia M."/>
            <person name="Sanchez-Ramirez S."/>
            <person name="Szollosi G.J."/>
            <person name="Szarkandi J.G."/>
            <person name="Papp V."/>
            <person name="Albert L."/>
            <person name="Andreopoulos W."/>
            <person name="Angelini C."/>
            <person name="Antonin V."/>
            <person name="Barry K.W."/>
            <person name="Bougher N.L."/>
            <person name="Buchanan P."/>
            <person name="Buyck B."/>
            <person name="Bense V."/>
            <person name="Catcheside P."/>
            <person name="Chovatia M."/>
            <person name="Cooper J."/>
            <person name="Damon W."/>
            <person name="Desjardin D."/>
            <person name="Finy P."/>
            <person name="Geml J."/>
            <person name="Haridas S."/>
            <person name="Hughes K."/>
            <person name="Justo A."/>
            <person name="Karasinski D."/>
            <person name="Kautmanova I."/>
            <person name="Kiss B."/>
            <person name="Kocsube S."/>
            <person name="Kotiranta H."/>
            <person name="LaButti K.M."/>
            <person name="Lechner B.E."/>
            <person name="Liimatainen K."/>
            <person name="Lipzen A."/>
            <person name="Lukacs Z."/>
            <person name="Mihaltcheva S."/>
            <person name="Morgado L.N."/>
            <person name="Niskanen T."/>
            <person name="Noordeloos M.E."/>
            <person name="Ohm R.A."/>
            <person name="Ortiz-Santana B."/>
            <person name="Ovrebo C."/>
            <person name="Racz N."/>
            <person name="Riley R."/>
            <person name="Savchenko A."/>
            <person name="Shiryaev A."/>
            <person name="Soop K."/>
            <person name="Spirin V."/>
            <person name="Szebenyi C."/>
            <person name="Tomsovsky M."/>
            <person name="Tulloss R.E."/>
            <person name="Uehling J."/>
            <person name="Grigoriev I.V."/>
            <person name="Vagvolgyi C."/>
            <person name="Papp T."/>
            <person name="Martin F.M."/>
            <person name="Miettinen O."/>
            <person name="Hibbett D.S."/>
            <person name="Nagy L.G."/>
        </authorList>
    </citation>
    <scope>NUCLEOTIDE SEQUENCE [LARGE SCALE GENOMIC DNA]</scope>
    <source>
        <strain evidence="1 2">CBS 166.37</strain>
    </source>
</reference>
<organism evidence="1 2">
    <name type="scientific">Crucibulum laeve</name>
    <dbReference type="NCBI Taxonomy" id="68775"/>
    <lineage>
        <taxon>Eukaryota</taxon>
        <taxon>Fungi</taxon>
        <taxon>Dikarya</taxon>
        <taxon>Basidiomycota</taxon>
        <taxon>Agaricomycotina</taxon>
        <taxon>Agaricomycetes</taxon>
        <taxon>Agaricomycetidae</taxon>
        <taxon>Agaricales</taxon>
        <taxon>Agaricineae</taxon>
        <taxon>Nidulariaceae</taxon>
        <taxon>Crucibulum</taxon>
    </lineage>
</organism>
<name>A0A5C3LEE4_9AGAR</name>
<gene>
    <name evidence="1" type="ORF">BDQ12DRAFT_740186</name>
</gene>
<evidence type="ECO:0000313" key="1">
    <source>
        <dbReference type="EMBL" id="TFK31082.1"/>
    </source>
</evidence>
<dbReference type="AlphaFoldDB" id="A0A5C3LEE4"/>
<keyword evidence="2" id="KW-1185">Reference proteome</keyword>